<name>A0ACB9QLY4_9MYRT</name>
<dbReference type="EMBL" id="CM042885">
    <property type="protein sequence ID" value="KAI4367470.1"/>
    <property type="molecule type" value="Genomic_DNA"/>
</dbReference>
<evidence type="ECO:0000313" key="1">
    <source>
        <dbReference type="EMBL" id="KAI4367470.1"/>
    </source>
</evidence>
<proteinExistence type="predicted"/>
<evidence type="ECO:0000313" key="2">
    <source>
        <dbReference type="Proteomes" id="UP001057402"/>
    </source>
</evidence>
<organism evidence="1 2">
    <name type="scientific">Melastoma candidum</name>
    <dbReference type="NCBI Taxonomy" id="119954"/>
    <lineage>
        <taxon>Eukaryota</taxon>
        <taxon>Viridiplantae</taxon>
        <taxon>Streptophyta</taxon>
        <taxon>Embryophyta</taxon>
        <taxon>Tracheophyta</taxon>
        <taxon>Spermatophyta</taxon>
        <taxon>Magnoliopsida</taxon>
        <taxon>eudicotyledons</taxon>
        <taxon>Gunneridae</taxon>
        <taxon>Pentapetalae</taxon>
        <taxon>rosids</taxon>
        <taxon>malvids</taxon>
        <taxon>Myrtales</taxon>
        <taxon>Melastomataceae</taxon>
        <taxon>Melastomatoideae</taxon>
        <taxon>Melastomateae</taxon>
        <taxon>Melastoma</taxon>
    </lineage>
</organism>
<comment type="caution">
    <text evidence="1">The sequence shown here is derived from an EMBL/GenBank/DDBJ whole genome shotgun (WGS) entry which is preliminary data.</text>
</comment>
<dbReference type="Proteomes" id="UP001057402">
    <property type="component" value="Chromosome 6"/>
</dbReference>
<accession>A0ACB9QLY4</accession>
<protein>
    <submittedName>
        <fullName evidence="1">Uncharacterized protein</fullName>
    </submittedName>
</protein>
<sequence length="180" mass="19885">MDVVALASTLRPSVRTSVSLPRSPPSGRKPSLVIASRRSSSASTASQTAAGKNFYEMLSLSPSSTSEGDVKRAFRSLALRYHPDVCDPSAWEESTRMFLMLHEAYRTLSDPVLREEYDYNLGLRAGGVSRSKGRRGSEGCRGTTTGWREQVMGLRKRRSGGVRGEPTWGSIMRNRRNSNK</sequence>
<reference evidence="2" key="1">
    <citation type="journal article" date="2023" name="Front. Plant Sci.">
        <title>Chromosomal-level genome assembly of Melastoma candidum provides insights into trichome evolution.</title>
        <authorList>
            <person name="Zhong Y."/>
            <person name="Wu W."/>
            <person name="Sun C."/>
            <person name="Zou P."/>
            <person name="Liu Y."/>
            <person name="Dai S."/>
            <person name="Zhou R."/>
        </authorList>
    </citation>
    <scope>NUCLEOTIDE SEQUENCE [LARGE SCALE GENOMIC DNA]</scope>
</reference>
<gene>
    <name evidence="1" type="ORF">MLD38_023205</name>
</gene>
<keyword evidence="2" id="KW-1185">Reference proteome</keyword>